<reference evidence="2" key="1">
    <citation type="submission" date="2020-07" db="EMBL/GenBank/DDBJ databases">
        <title>Nitrate ammonifying Pseudomonas campi sp. nov. isolated from German agricultural grassland.</title>
        <authorList>
            <person name="Timsy T."/>
            <person name="Ulrich A."/>
            <person name="Spanner T."/>
            <person name="Foesel B."/>
            <person name="Kolb S."/>
            <person name="Horn M.A."/>
            <person name="Behrendt U."/>
        </authorList>
    </citation>
    <scope>NUCLEOTIDE SEQUENCE</scope>
    <source>
        <strain evidence="2">S1-A32-2</strain>
    </source>
</reference>
<feature type="transmembrane region" description="Helical" evidence="1">
    <location>
        <begin position="85"/>
        <end position="104"/>
    </location>
</feature>
<dbReference type="PANTHER" id="PTHR34980:SF2">
    <property type="entry name" value="INNER MEMBRANE PROTEIN YHAH-RELATED"/>
    <property type="match status" value="1"/>
</dbReference>
<dbReference type="EMBL" id="CP053697">
    <property type="protein sequence ID" value="QKE65280.1"/>
    <property type="molecule type" value="Genomic_DNA"/>
</dbReference>
<feature type="transmembrane region" description="Helical" evidence="1">
    <location>
        <begin position="53"/>
        <end position="73"/>
    </location>
</feature>
<evidence type="ECO:0000313" key="3">
    <source>
        <dbReference type="Proteomes" id="UP000501379"/>
    </source>
</evidence>
<keyword evidence="1" id="KW-0472">Membrane</keyword>
<dbReference type="KEGG" id="pcam:HNE05_18595"/>
<sequence>MNWYLDVLKKYAVFDGRARRKEYWFFVLFNLIASVVLSIIDGVIGTFSAESGIGLLSGVYSLAVLLPAIGVSIRRLHDTNRSGWWLLIGLIPLVGAIVLIVFMVQDSTAGDNQYGANPKQDAV</sequence>
<evidence type="ECO:0000313" key="2">
    <source>
        <dbReference type="EMBL" id="QKE65280.1"/>
    </source>
</evidence>
<name>A0A6M8FMU2_9GAMM</name>
<proteinExistence type="predicted"/>
<keyword evidence="1" id="KW-0812">Transmembrane</keyword>
<protein>
    <submittedName>
        <fullName evidence="2">DUF805 domain-containing protein</fullName>
    </submittedName>
</protein>
<dbReference type="PANTHER" id="PTHR34980">
    <property type="entry name" value="INNER MEMBRANE PROTEIN-RELATED-RELATED"/>
    <property type="match status" value="1"/>
</dbReference>
<feature type="transmembrane region" description="Helical" evidence="1">
    <location>
        <begin position="23"/>
        <end position="47"/>
    </location>
</feature>
<dbReference type="InterPro" id="IPR008523">
    <property type="entry name" value="DUF805"/>
</dbReference>
<accession>A0A6M8FMU2</accession>
<dbReference type="RefSeq" id="WP_173211031.1">
    <property type="nucleotide sequence ID" value="NZ_CP053697.2"/>
</dbReference>
<keyword evidence="3" id="KW-1185">Reference proteome</keyword>
<dbReference type="AlphaFoldDB" id="A0A6M8FMU2"/>
<evidence type="ECO:0000256" key="1">
    <source>
        <dbReference type="SAM" id="Phobius"/>
    </source>
</evidence>
<keyword evidence="1" id="KW-1133">Transmembrane helix</keyword>
<dbReference type="Pfam" id="PF05656">
    <property type="entry name" value="DUF805"/>
    <property type="match status" value="1"/>
</dbReference>
<organism evidence="2 3">
    <name type="scientific">Aquipseudomonas campi</name>
    <dbReference type="NCBI Taxonomy" id="2731681"/>
    <lineage>
        <taxon>Bacteria</taxon>
        <taxon>Pseudomonadati</taxon>
        <taxon>Pseudomonadota</taxon>
        <taxon>Gammaproteobacteria</taxon>
        <taxon>Pseudomonadales</taxon>
        <taxon>Pseudomonadaceae</taxon>
        <taxon>Aquipseudomonas</taxon>
    </lineage>
</organism>
<dbReference type="GO" id="GO:0005886">
    <property type="term" value="C:plasma membrane"/>
    <property type="evidence" value="ECO:0007669"/>
    <property type="project" value="TreeGrafter"/>
</dbReference>
<gene>
    <name evidence="2" type="ORF">HNE05_18595</name>
</gene>
<dbReference type="Proteomes" id="UP000501379">
    <property type="component" value="Chromosome"/>
</dbReference>